<accession>A0A3P3DFQ6</accession>
<dbReference type="AlphaFoldDB" id="A0A3P3DFQ6"/>
<dbReference type="EMBL" id="RRAZ01000023">
    <property type="protein sequence ID" value="RRH72496.1"/>
    <property type="molecule type" value="Genomic_DNA"/>
</dbReference>
<feature type="signal peptide" evidence="1">
    <location>
        <begin position="1"/>
        <end position="20"/>
    </location>
</feature>
<evidence type="ECO:0008006" key="4">
    <source>
        <dbReference type="Google" id="ProtNLM"/>
    </source>
</evidence>
<evidence type="ECO:0000313" key="2">
    <source>
        <dbReference type="EMBL" id="RRH72496.1"/>
    </source>
</evidence>
<proteinExistence type="predicted"/>
<keyword evidence="1" id="KW-0732">Signal</keyword>
<keyword evidence="3" id="KW-1185">Reference proteome</keyword>
<name>A0A3P3DFQ6_9RHOB</name>
<dbReference type="RefSeq" id="WP_124965764.1">
    <property type="nucleotide sequence ID" value="NZ_RRAZ01000023.1"/>
</dbReference>
<evidence type="ECO:0000256" key="1">
    <source>
        <dbReference type="SAM" id="SignalP"/>
    </source>
</evidence>
<sequence length="141" mass="14538">MKLLCAAALLSLSLTLPAGAEVIVATDPDFAPVATELAQRLGAADFRVLALQPAALERAEADLILGPDTALADRLIASGAALAPGRVTYAMGRSGTEEAVNPRDGVLMQRAAENAAARDFLDFLLTPEAWDVIVAAGFGAH</sequence>
<dbReference type="OrthoDB" id="9785015at2"/>
<protein>
    <recommendedName>
        <fullName evidence="4">Molybdate ABC transporter substrate-binding protein</fullName>
    </recommendedName>
</protein>
<dbReference type="Proteomes" id="UP000282125">
    <property type="component" value="Unassembled WGS sequence"/>
</dbReference>
<evidence type="ECO:0000313" key="3">
    <source>
        <dbReference type="Proteomes" id="UP000282125"/>
    </source>
</evidence>
<dbReference type="Gene3D" id="3.40.190.10">
    <property type="entry name" value="Periplasmic binding protein-like II"/>
    <property type="match status" value="1"/>
</dbReference>
<gene>
    <name evidence="2" type="ORF">EG244_14645</name>
</gene>
<comment type="caution">
    <text evidence="2">The sequence shown here is derived from an EMBL/GenBank/DDBJ whole genome shotgun (WGS) entry which is preliminary data.</text>
</comment>
<feature type="chain" id="PRO_5018109087" description="Molybdate ABC transporter substrate-binding protein" evidence="1">
    <location>
        <begin position="21"/>
        <end position="141"/>
    </location>
</feature>
<organism evidence="2 3">
    <name type="scientific">Falsigemmobacter faecalis</name>
    <dbReference type="NCBI Taxonomy" id="2488730"/>
    <lineage>
        <taxon>Bacteria</taxon>
        <taxon>Pseudomonadati</taxon>
        <taxon>Pseudomonadota</taxon>
        <taxon>Alphaproteobacteria</taxon>
        <taxon>Rhodobacterales</taxon>
        <taxon>Paracoccaceae</taxon>
        <taxon>Falsigemmobacter</taxon>
    </lineage>
</organism>
<reference evidence="2 3" key="1">
    <citation type="submission" date="2018-11" db="EMBL/GenBank/DDBJ databases">
        <title>Gemmobacter sp. nov., YIM 102744-1 draft genome.</title>
        <authorList>
            <person name="Li G."/>
            <person name="Jiang Y."/>
        </authorList>
    </citation>
    <scope>NUCLEOTIDE SEQUENCE [LARGE SCALE GENOMIC DNA]</scope>
    <source>
        <strain evidence="2 3">YIM 102744-1</strain>
    </source>
</reference>